<proteinExistence type="predicted"/>
<sequence length="260" mass="28239">MEDKAILLPSLAVVEPSKFKNAAADSFFAVFDGHNGVDVATYASAHFPHCLLESYAENSTEAIMKSAFDALDKRIDVRCRHETCRSGSTAVCALLRNGRQLCIGWCGDSAVAILRAGSVVTLTTSHSPDVPEEASRVEEAGGCMIWIQGELRVNGVLNLTRSLGDIDGKPMISSVPDIICQDLDGGEYLLMLACDGVWDAFSESEVYAHVEEFIENHKSDEYDRLASYIVSKAKNAGATDNLTLIVVFLRSPDELWSALT</sequence>
<dbReference type="AlphaFoldDB" id="A0ABD6EMR3"/>
<dbReference type="SMART" id="SM00332">
    <property type="entry name" value="PP2Cc"/>
    <property type="match status" value="1"/>
</dbReference>
<dbReference type="CDD" id="cd00143">
    <property type="entry name" value="PP2Cc"/>
    <property type="match status" value="1"/>
</dbReference>
<protein>
    <recommendedName>
        <fullName evidence="1">PPM-type phosphatase domain-containing protein</fullName>
    </recommendedName>
</protein>
<dbReference type="SMART" id="SM00331">
    <property type="entry name" value="PP2C_SIG"/>
    <property type="match status" value="1"/>
</dbReference>
<gene>
    <name evidence="2" type="ORF">AB6A40_007775</name>
</gene>
<keyword evidence="3" id="KW-1185">Reference proteome</keyword>
<dbReference type="Pfam" id="PF00481">
    <property type="entry name" value="PP2C"/>
    <property type="match status" value="1"/>
</dbReference>
<dbReference type="InterPro" id="IPR015655">
    <property type="entry name" value="PP2C"/>
</dbReference>
<dbReference type="InterPro" id="IPR001932">
    <property type="entry name" value="PPM-type_phosphatase-like_dom"/>
</dbReference>
<evidence type="ECO:0000259" key="1">
    <source>
        <dbReference type="PROSITE" id="PS51746"/>
    </source>
</evidence>
<comment type="caution">
    <text evidence="2">The sequence shown here is derived from an EMBL/GenBank/DDBJ whole genome shotgun (WGS) entry which is preliminary data.</text>
</comment>
<accession>A0ABD6EMR3</accession>
<name>A0ABD6EMR3_9BILA</name>
<dbReference type="Proteomes" id="UP001608902">
    <property type="component" value="Unassembled WGS sequence"/>
</dbReference>
<evidence type="ECO:0000313" key="2">
    <source>
        <dbReference type="EMBL" id="MFH4981066.1"/>
    </source>
</evidence>
<reference evidence="2 3" key="1">
    <citation type="submission" date="2024-08" db="EMBL/GenBank/DDBJ databases">
        <title>Gnathostoma spinigerum genome.</title>
        <authorList>
            <person name="Gonzalez-Bertolin B."/>
            <person name="Monzon S."/>
            <person name="Zaballos A."/>
            <person name="Jimenez P."/>
            <person name="Dekumyoy P."/>
            <person name="Varona S."/>
            <person name="Cuesta I."/>
            <person name="Sumanam S."/>
            <person name="Adisakwattana P."/>
            <person name="Gasser R.B."/>
            <person name="Hernandez-Gonzalez A."/>
            <person name="Young N.D."/>
            <person name="Perteguer M.J."/>
        </authorList>
    </citation>
    <scope>NUCLEOTIDE SEQUENCE [LARGE SCALE GENOMIC DNA]</scope>
    <source>
        <strain evidence="2">AL3</strain>
        <tissue evidence="2">Liver</tissue>
    </source>
</reference>
<dbReference type="InterPro" id="IPR036457">
    <property type="entry name" value="PPM-type-like_dom_sf"/>
</dbReference>
<dbReference type="Gene3D" id="3.60.40.10">
    <property type="entry name" value="PPM-type phosphatase domain"/>
    <property type="match status" value="1"/>
</dbReference>
<dbReference type="EMBL" id="JBGFUD010006547">
    <property type="protein sequence ID" value="MFH4981066.1"/>
    <property type="molecule type" value="Genomic_DNA"/>
</dbReference>
<dbReference type="PROSITE" id="PS51746">
    <property type="entry name" value="PPM_2"/>
    <property type="match status" value="1"/>
</dbReference>
<dbReference type="SUPFAM" id="SSF81606">
    <property type="entry name" value="PP2C-like"/>
    <property type="match status" value="1"/>
</dbReference>
<organism evidence="2 3">
    <name type="scientific">Gnathostoma spinigerum</name>
    <dbReference type="NCBI Taxonomy" id="75299"/>
    <lineage>
        <taxon>Eukaryota</taxon>
        <taxon>Metazoa</taxon>
        <taxon>Ecdysozoa</taxon>
        <taxon>Nematoda</taxon>
        <taxon>Chromadorea</taxon>
        <taxon>Rhabditida</taxon>
        <taxon>Spirurina</taxon>
        <taxon>Gnathostomatomorpha</taxon>
        <taxon>Gnathostomatoidea</taxon>
        <taxon>Gnathostomatidae</taxon>
        <taxon>Gnathostoma</taxon>
    </lineage>
</organism>
<dbReference type="PANTHER" id="PTHR47992">
    <property type="entry name" value="PROTEIN PHOSPHATASE"/>
    <property type="match status" value="1"/>
</dbReference>
<evidence type="ECO:0000313" key="3">
    <source>
        <dbReference type="Proteomes" id="UP001608902"/>
    </source>
</evidence>
<feature type="domain" description="PPM-type phosphatase" evidence="1">
    <location>
        <begin position="1"/>
        <end position="249"/>
    </location>
</feature>